<dbReference type="SUPFAM" id="SSF48498">
    <property type="entry name" value="Tetracyclin repressor-like, C-terminal domain"/>
    <property type="match status" value="1"/>
</dbReference>
<keyword evidence="2 4" id="KW-0238">DNA-binding</keyword>
<sequence length="209" mass="23399">MTQADEPELVKHSGKMPGEKRKAQILSAATKLFARAGYTGTSLRDVAEECGMTKAALYYHFADKETLLRAVVEHRMSMLNKVIDAALADIPEDQPMQRIRAFVRASGRHIDNDRAGWVVGARIFWSIDALADRDAVIPLRDQYEGRLRAEIDKAIAAGELVDQDSGMISRLILSWVNYTPRWHKPEGPLSVEDVVDQFLDVTLAGLRPR</sequence>
<dbReference type="PROSITE" id="PS50977">
    <property type="entry name" value="HTH_TETR_2"/>
    <property type="match status" value="1"/>
</dbReference>
<dbReference type="Pfam" id="PF00440">
    <property type="entry name" value="TetR_N"/>
    <property type="match status" value="1"/>
</dbReference>
<feature type="DNA-binding region" description="H-T-H motif" evidence="4">
    <location>
        <begin position="42"/>
        <end position="61"/>
    </location>
</feature>
<dbReference type="InterPro" id="IPR001647">
    <property type="entry name" value="HTH_TetR"/>
</dbReference>
<feature type="domain" description="HTH tetR-type" evidence="6">
    <location>
        <begin position="19"/>
        <end position="79"/>
    </location>
</feature>
<protein>
    <submittedName>
        <fullName evidence="7">Transcriptional regulator, TetR family</fullName>
    </submittedName>
</protein>
<accession>A0A1I1PYN7</accession>
<dbReference type="PANTHER" id="PTHR30055:SF240">
    <property type="entry name" value="HTH-TYPE TRANSCRIPTIONAL REGULATOR ACRR"/>
    <property type="match status" value="1"/>
</dbReference>
<dbReference type="SUPFAM" id="SSF46689">
    <property type="entry name" value="Homeodomain-like"/>
    <property type="match status" value="1"/>
</dbReference>
<evidence type="ECO:0000256" key="4">
    <source>
        <dbReference type="PROSITE-ProRule" id="PRU00335"/>
    </source>
</evidence>
<dbReference type="PANTHER" id="PTHR30055">
    <property type="entry name" value="HTH-TYPE TRANSCRIPTIONAL REGULATOR RUTR"/>
    <property type="match status" value="1"/>
</dbReference>
<feature type="region of interest" description="Disordered" evidence="5">
    <location>
        <begin position="1"/>
        <end position="21"/>
    </location>
</feature>
<reference evidence="7 8" key="1">
    <citation type="submission" date="2016-10" db="EMBL/GenBank/DDBJ databases">
        <authorList>
            <person name="de Groot N.N."/>
        </authorList>
    </citation>
    <scope>NUCLEOTIDE SEQUENCE [LARGE SCALE GENOMIC DNA]</scope>
    <source>
        <strain evidence="7 8">DSM 29619</strain>
    </source>
</reference>
<dbReference type="InterPro" id="IPR036271">
    <property type="entry name" value="Tet_transcr_reg_TetR-rel_C_sf"/>
</dbReference>
<dbReference type="InterPro" id="IPR009057">
    <property type="entry name" value="Homeodomain-like_sf"/>
</dbReference>
<dbReference type="InterPro" id="IPR050109">
    <property type="entry name" value="HTH-type_TetR-like_transc_reg"/>
</dbReference>
<dbReference type="STRING" id="517719.SAMN05421762_3377"/>
<dbReference type="Gene3D" id="1.10.10.60">
    <property type="entry name" value="Homeodomain-like"/>
    <property type="match status" value="1"/>
</dbReference>
<dbReference type="PRINTS" id="PR00455">
    <property type="entry name" value="HTHTETR"/>
</dbReference>
<dbReference type="RefSeq" id="WP_170848845.1">
    <property type="nucleotide sequence ID" value="NZ_FNZG01000005.1"/>
</dbReference>
<dbReference type="GO" id="GO:0003700">
    <property type="term" value="F:DNA-binding transcription factor activity"/>
    <property type="evidence" value="ECO:0007669"/>
    <property type="project" value="TreeGrafter"/>
</dbReference>
<dbReference type="GO" id="GO:0000976">
    <property type="term" value="F:transcription cis-regulatory region binding"/>
    <property type="evidence" value="ECO:0007669"/>
    <property type="project" value="TreeGrafter"/>
</dbReference>
<keyword evidence="1" id="KW-0805">Transcription regulation</keyword>
<dbReference type="Pfam" id="PF17932">
    <property type="entry name" value="TetR_C_24"/>
    <property type="match status" value="1"/>
</dbReference>
<organism evidence="7 8">
    <name type="scientific">Pseudooceanicola nitratireducens</name>
    <dbReference type="NCBI Taxonomy" id="517719"/>
    <lineage>
        <taxon>Bacteria</taxon>
        <taxon>Pseudomonadati</taxon>
        <taxon>Pseudomonadota</taxon>
        <taxon>Alphaproteobacteria</taxon>
        <taxon>Rhodobacterales</taxon>
        <taxon>Paracoccaceae</taxon>
        <taxon>Pseudooceanicola</taxon>
    </lineage>
</organism>
<dbReference type="AlphaFoldDB" id="A0A1I1PYN7"/>
<dbReference type="Proteomes" id="UP000231644">
    <property type="component" value="Unassembled WGS sequence"/>
</dbReference>
<dbReference type="EMBL" id="FOLX01000002">
    <property type="protein sequence ID" value="SFD14827.1"/>
    <property type="molecule type" value="Genomic_DNA"/>
</dbReference>
<dbReference type="Gene3D" id="1.10.357.10">
    <property type="entry name" value="Tetracycline Repressor, domain 2"/>
    <property type="match status" value="1"/>
</dbReference>
<keyword evidence="3" id="KW-0804">Transcription</keyword>
<evidence type="ECO:0000256" key="2">
    <source>
        <dbReference type="ARBA" id="ARBA00023125"/>
    </source>
</evidence>
<proteinExistence type="predicted"/>
<evidence type="ECO:0000256" key="3">
    <source>
        <dbReference type="ARBA" id="ARBA00023163"/>
    </source>
</evidence>
<evidence type="ECO:0000259" key="6">
    <source>
        <dbReference type="PROSITE" id="PS50977"/>
    </source>
</evidence>
<keyword evidence="8" id="KW-1185">Reference proteome</keyword>
<evidence type="ECO:0000313" key="8">
    <source>
        <dbReference type="Proteomes" id="UP000231644"/>
    </source>
</evidence>
<evidence type="ECO:0000256" key="5">
    <source>
        <dbReference type="SAM" id="MobiDB-lite"/>
    </source>
</evidence>
<dbReference type="InterPro" id="IPR041490">
    <property type="entry name" value="KstR2_TetR_C"/>
</dbReference>
<name>A0A1I1PYN7_9RHOB</name>
<gene>
    <name evidence="7" type="ORF">SAMN05421762_3377</name>
</gene>
<evidence type="ECO:0000256" key="1">
    <source>
        <dbReference type="ARBA" id="ARBA00023015"/>
    </source>
</evidence>
<evidence type="ECO:0000313" key="7">
    <source>
        <dbReference type="EMBL" id="SFD14827.1"/>
    </source>
</evidence>